<name>A0A427B2D3_ENSVE</name>
<proteinExistence type="predicted"/>
<sequence length="171" mass="19094">MVNLLMYLDNSYRKRVAIVGSGPAGLAAADQLNKMGHLVTVYERADRIGGLMMYGVPKMKADKVGIVQCPDLPVPGRELSGIHFAMEFLGANTKSLLDSNLQDGKHFVCQGKEGGDRDRRRRYITDLVVLSQWPRIFRVDYGHQEASAKLGKDPRCYEVLLAKRSDSIRGR</sequence>
<organism evidence="1 2">
    <name type="scientific">Ensete ventricosum</name>
    <name type="common">Abyssinian banana</name>
    <name type="synonym">Musa ensete</name>
    <dbReference type="NCBI Taxonomy" id="4639"/>
    <lineage>
        <taxon>Eukaryota</taxon>
        <taxon>Viridiplantae</taxon>
        <taxon>Streptophyta</taxon>
        <taxon>Embryophyta</taxon>
        <taxon>Tracheophyta</taxon>
        <taxon>Spermatophyta</taxon>
        <taxon>Magnoliopsida</taxon>
        <taxon>Liliopsida</taxon>
        <taxon>Zingiberales</taxon>
        <taxon>Musaceae</taxon>
        <taxon>Ensete</taxon>
    </lineage>
</organism>
<reference evidence="1 2" key="1">
    <citation type="journal article" date="2014" name="Agronomy (Basel)">
        <title>A Draft Genome Sequence for Ensete ventricosum, the Drought-Tolerant Tree Against Hunger.</title>
        <authorList>
            <person name="Harrison J."/>
            <person name="Moore K.A."/>
            <person name="Paszkiewicz K."/>
            <person name="Jones T."/>
            <person name="Grant M."/>
            <person name="Ambacheew D."/>
            <person name="Muzemil S."/>
            <person name="Studholme D.J."/>
        </authorList>
    </citation>
    <scope>NUCLEOTIDE SEQUENCE [LARGE SCALE GENOMIC DNA]</scope>
</reference>
<evidence type="ECO:0000313" key="1">
    <source>
        <dbReference type="EMBL" id="RRT82634.1"/>
    </source>
</evidence>
<accession>A0A427B2D3</accession>
<dbReference type="PANTHER" id="PTHR43100">
    <property type="entry name" value="GLUTAMATE SYNTHASE [NADPH] SMALL CHAIN"/>
    <property type="match status" value="1"/>
</dbReference>
<evidence type="ECO:0000313" key="2">
    <source>
        <dbReference type="Proteomes" id="UP000287651"/>
    </source>
</evidence>
<dbReference type="Proteomes" id="UP000287651">
    <property type="component" value="Unassembled WGS sequence"/>
</dbReference>
<dbReference type="SUPFAM" id="SSF51971">
    <property type="entry name" value="Nucleotide-binding domain"/>
    <property type="match status" value="1"/>
</dbReference>
<gene>
    <name evidence="1" type="ORF">B296_00007676</name>
</gene>
<dbReference type="PRINTS" id="PR00419">
    <property type="entry name" value="ADXRDTASE"/>
</dbReference>
<dbReference type="AlphaFoldDB" id="A0A427B2D3"/>
<evidence type="ECO:0008006" key="3">
    <source>
        <dbReference type="Google" id="ProtNLM"/>
    </source>
</evidence>
<dbReference type="Pfam" id="PF13450">
    <property type="entry name" value="NAD_binding_8"/>
    <property type="match status" value="1"/>
</dbReference>
<comment type="caution">
    <text evidence="1">The sequence shown here is derived from an EMBL/GenBank/DDBJ whole genome shotgun (WGS) entry which is preliminary data.</text>
</comment>
<dbReference type="EMBL" id="AMZH03000654">
    <property type="protein sequence ID" value="RRT82634.1"/>
    <property type="molecule type" value="Genomic_DNA"/>
</dbReference>
<protein>
    <recommendedName>
        <fullName evidence="3">FAD/NAD(P)-binding domain-containing protein</fullName>
    </recommendedName>
</protein>
<dbReference type="Gene3D" id="3.50.50.60">
    <property type="entry name" value="FAD/NAD(P)-binding domain"/>
    <property type="match status" value="1"/>
</dbReference>
<dbReference type="InterPro" id="IPR036188">
    <property type="entry name" value="FAD/NAD-bd_sf"/>
</dbReference>
<dbReference type="PANTHER" id="PTHR43100:SF1">
    <property type="entry name" value="GLUTAMATE SYNTHASE [NADPH] SMALL CHAIN"/>
    <property type="match status" value="1"/>
</dbReference>
<dbReference type="InterPro" id="IPR051394">
    <property type="entry name" value="Glutamate_Synthase"/>
</dbReference>